<keyword evidence="1" id="KW-0813">Transport</keyword>
<keyword evidence="2" id="KW-0472">Membrane</keyword>
<evidence type="ECO:0000313" key="4">
    <source>
        <dbReference type="Proteomes" id="UP000265715"/>
    </source>
</evidence>
<proteinExistence type="predicted"/>
<comment type="caution">
    <text evidence="3">The sequence shown here is derived from an EMBL/GenBank/DDBJ whole genome shotgun (WGS) entry which is preliminary data.</text>
</comment>
<keyword evidence="4" id="KW-1185">Reference proteome</keyword>
<gene>
    <name evidence="3" type="ORF">Mterra_00428</name>
</gene>
<sequence>MVSPAMAAVVPSLVPKEALVSANALRVVLSKVTASLGPALAGLLYGLVGPV</sequence>
<protein>
    <submittedName>
        <fullName evidence="3">H+ Antiporter protein</fullName>
    </submittedName>
</protein>
<evidence type="ECO:0000313" key="3">
    <source>
        <dbReference type="EMBL" id="RIH90446.1"/>
    </source>
</evidence>
<keyword evidence="2" id="KW-1003">Cell membrane</keyword>
<dbReference type="InterPro" id="IPR010290">
    <property type="entry name" value="TM_effector"/>
</dbReference>
<dbReference type="InterPro" id="IPR036259">
    <property type="entry name" value="MFS_trans_sf"/>
</dbReference>
<dbReference type="AlphaFoldDB" id="A0A399F459"/>
<dbReference type="Pfam" id="PF05977">
    <property type="entry name" value="MFS_3"/>
    <property type="match status" value="1"/>
</dbReference>
<name>A0A399F459_9DEIN</name>
<accession>A0A399F459</accession>
<dbReference type="Proteomes" id="UP000265715">
    <property type="component" value="Unassembled WGS sequence"/>
</dbReference>
<dbReference type="EMBL" id="QXDL01000009">
    <property type="protein sequence ID" value="RIH90446.1"/>
    <property type="molecule type" value="Genomic_DNA"/>
</dbReference>
<reference evidence="3 4" key="1">
    <citation type="submission" date="2018-08" db="EMBL/GenBank/DDBJ databases">
        <title>Meiothermus terrae DSM 26712 genome sequencing project.</title>
        <authorList>
            <person name="Da Costa M.S."/>
            <person name="Albuquerque L."/>
            <person name="Raposo P."/>
            <person name="Froufe H.J.C."/>
            <person name="Barroso C.S."/>
            <person name="Egas C."/>
        </authorList>
    </citation>
    <scope>NUCLEOTIDE SEQUENCE [LARGE SCALE GENOMIC DNA]</scope>
    <source>
        <strain evidence="3 4">DSM 26712</strain>
    </source>
</reference>
<dbReference type="SUPFAM" id="SSF103473">
    <property type="entry name" value="MFS general substrate transporter"/>
    <property type="match status" value="1"/>
</dbReference>
<evidence type="ECO:0000256" key="1">
    <source>
        <dbReference type="ARBA" id="ARBA00022448"/>
    </source>
</evidence>
<organism evidence="3 4">
    <name type="scientific">Calidithermus terrae</name>
    <dbReference type="NCBI Taxonomy" id="1408545"/>
    <lineage>
        <taxon>Bacteria</taxon>
        <taxon>Thermotogati</taxon>
        <taxon>Deinococcota</taxon>
        <taxon>Deinococci</taxon>
        <taxon>Thermales</taxon>
        <taxon>Thermaceae</taxon>
        <taxon>Calidithermus</taxon>
    </lineage>
</organism>
<evidence type="ECO:0000256" key="2">
    <source>
        <dbReference type="ARBA" id="ARBA00022475"/>
    </source>
</evidence>